<evidence type="ECO:0000313" key="3">
    <source>
        <dbReference type="EMBL" id="KAJ7090907.1"/>
    </source>
</evidence>
<dbReference type="InterPro" id="IPR025977">
    <property type="entry name" value="Cnd3_C"/>
</dbReference>
<name>A0AAD6U6R4_9AGAR</name>
<protein>
    <recommendedName>
        <fullName evidence="2">Nuclear condensin complex subunit 3 C-terminal domain-containing protein</fullName>
    </recommendedName>
</protein>
<proteinExistence type="predicted"/>
<gene>
    <name evidence="3" type="ORF">B0H15DRAFT_930352</name>
</gene>
<dbReference type="Proteomes" id="UP001222325">
    <property type="component" value="Unassembled WGS sequence"/>
</dbReference>
<feature type="compositionally biased region" description="Polar residues" evidence="1">
    <location>
        <begin position="155"/>
        <end position="165"/>
    </location>
</feature>
<dbReference type="EMBL" id="JARJCN010000021">
    <property type="protein sequence ID" value="KAJ7090907.1"/>
    <property type="molecule type" value="Genomic_DNA"/>
</dbReference>
<evidence type="ECO:0000313" key="4">
    <source>
        <dbReference type="Proteomes" id="UP001222325"/>
    </source>
</evidence>
<comment type="caution">
    <text evidence="3">The sequence shown here is derived from an EMBL/GenBank/DDBJ whole genome shotgun (WGS) entry which is preliminary data.</text>
</comment>
<dbReference type="AlphaFoldDB" id="A0AAD6U6R4"/>
<evidence type="ECO:0000259" key="2">
    <source>
        <dbReference type="Pfam" id="PF12719"/>
    </source>
</evidence>
<organism evidence="3 4">
    <name type="scientific">Mycena belliarum</name>
    <dbReference type="NCBI Taxonomy" id="1033014"/>
    <lineage>
        <taxon>Eukaryota</taxon>
        <taxon>Fungi</taxon>
        <taxon>Dikarya</taxon>
        <taxon>Basidiomycota</taxon>
        <taxon>Agaricomycotina</taxon>
        <taxon>Agaricomycetes</taxon>
        <taxon>Agaricomycetidae</taxon>
        <taxon>Agaricales</taxon>
        <taxon>Marasmiineae</taxon>
        <taxon>Mycenaceae</taxon>
        <taxon>Mycena</taxon>
    </lineage>
</organism>
<sequence length="281" mass="31786">MAHRKSLVNQDPKSLKQILACFTFAYSHSCPKNQRVIRELFVPAFRELAVLYRNCEGAQDSMVQVADMHVTFRLIRSLKRRPIQDGLANKALKRFDASISKQFEAQLKGFNEVEYSKLEELKDLFDFLDDIIPEEEETLSKPTAPSKQEKRMRSDSNTSDGSRGPSSAHAEARVKRPRLSDCESKFNGFDGDSAKSTPTLPPPPRSTPRHSVCVRYASEYKTLTIGRSVGAKRIHEVIVISSDSSEDEAVNVVRQKRSRSIKSQNPMVLPRQYVLVPDDSE</sequence>
<accession>A0AAD6U6R4</accession>
<feature type="domain" description="Nuclear condensin complex subunit 3 C-terminal" evidence="2">
    <location>
        <begin position="9"/>
        <end position="68"/>
    </location>
</feature>
<evidence type="ECO:0000256" key="1">
    <source>
        <dbReference type="SAM" id="MobiDB-lite"/>
    </source>
</evidence>
<keyword evidence="4" id="KW-1185">Reference proteome</keyword>
<dbReference type="Pfam" id="PF12719">
    <property type="entry name" value="Cnd3"/>
    <property type="match status" value="1"/>
</dbReference>
<feature type="compositionally biased region" description="Basic and acidic residues" evidence="1">
    <location>
        <begin position="170"/>
        <end position="184"/>
    </location>
</feature>
<feature type="region of interest" description="Disordered" evidence="1">
    <location>
        <begin position="136"/>
        <end position="210"/>
    </location>
</feature>
<reference evidence="3" key="1">
    <citation type="submission" date="2023-03" db="EMBL/GenBank/DDBJ databases">
        <title>Massive genome expansion in bonnet fungi (Mycena s.s.) driven by repeated elements and novel gene families across ecological guilds.</title>
        <authorList>
            <consortium name="Lawrence Berkeley National Laboratory"/>
            <person name="Harder C.B."/>
            <person name="Miyauchi S."/>
            <person name="Viragh M."/>
            <person name="Kuo A."/>
            <person name="Thoen E."/>
            <person name="Andreopoulos B."/>
            <person name="Lu D."/>
            <person name="Skrede I."/>
            <person name="Drula E."/>
            <person name="Henrissat B."/>
            <person name="Morin E."/>
            <person name="Kohler A."/>
            <person name="Barry K."/>
            <person name="LaButti K."/>
            <person name="Morin E."/>
            <person name="Salamov A."/>
            <person name="Lipzen A."/>
            <person name="Mereny Z."/>
            <person name="Hegedus B."/>
            <person name="Baldrian P."/>
            <person name="Stursova M."/>
            <person name="Weitz H."/>
            <person name="Taylor A."/>
            <person name="Grigoriev I.V."/>
            <person name="Nagy L.G."/>
            <person name="Martin F."/>
            <person name="Kauserud H."/>
        </authorList>
    </citation>
    <scope>NUCLEOTIDE SEQUENCE</scope>
    <source>
        <strain evidence="3">CBHHK173m</strain>
    </source>
</reference>